<evidence type="ECO:0000256" key="3">
    <source>
        <dbReference type="ARBA" id="ARBA00022741"/>
    </source>
</evidence>
<dbReference type="AlphaFoldDB" id="A0AA85IR79"/>
<dbReference type="Gene3D" id="3.30.200.20">
    <property type="entry name" value="Phosphorylase Kinase, domain 1"/>
    <property type="match status" value="1"/>
</dbReference>
<dbReference type="Proteomes" id="UP000050795">
    <property type="component" value="Unassembled WGS sequence"/>
</dbReference>
<dbReference type="PANTHER" id="PTHR24055">
    <property type="entry name" value="MITOGEN-ACTIVATED PROTEIN KINASE"/>
    <property type="match status" value="1"/>
</dbReference>
<dbReference type="InterPro" id="IPR017441">
    <property type="entry name" value="Protein_kinase_ATP_BS"/>
</dbReference>
<comment type="activity regulation">
    <text evidence="10">Activated by threonine and tyrosine phosphorylation.</text>
</comment>
<keyword evidence="4 10" id="KW-0418">Kinase</keyword>
<dbReference type="PROSITE" id="PS01351">
    <property type="entry name" value="MAPK"/>
    <property type="match status" value="1"/>
</dbReference>
<evidence type="ECO:0000256" key="6">
    <source>
        <dbReference type="ARBA" id="ARBA00047592"/>
    </source>
</evidence>
<keyword evidence="12" id="KW-1185">Reference proteome</keyword>
<reference evidence="13" key="2">
    <citation type="submission" date="2023-11" db="UniProtKB">
        <authorList>
            <consortium name="WormBaseParasite"/>
        </authorList>
    </citation>
    <scope>IDENTIFICATION</scope>
</reference>
<dbReference type="SUPFAM" id="SSF56112">
    <property type="entry name" value="Protein kinase-like (PK-like)"/>
    <property type="match status" value="1"/>
</dbReference>
<dbReference type="InterPro" id="IPR003527">
    <property type="entry name" value="MAP_kinase_CS"/>
</dbReference>
<evidence type="ECO:0000256" key="7">
    <source>
        <dbReference type="ARBA" id="ARBA00048312"/>
    </source>
</evidence>
<evidence type="ECO:0000256" key="2">
    <source>
        <dbReference type="ARBA" id="ARBA00022679"/>
    </source>
</evidence>
<sequence>MSSELEPHILKRFEIEKRIGKGAYGIVWKAINRKTKEVIALKKNFDAFRNQTDAQRTFREIAFLQAFGNHPNVIGLYNVIRAECDKDIYLVFEYMETDLHNVIRKGNILKDIHKQYIMYQLFKATAYLHSGEVIHRDLKPSNVLLDSDCSVKLCDFGLARSLKGRNKSETGSKVNCKTLLPALTEYVATRWYRAPEILLACHDYTKGVDIWSLGCILGEMLTGSPLFPGTSTLDQIGRIMAGLPKLSREGDVLLNHYNLNIVLENYIFMQ</sequence>
<proteinExistence type="inferred from homology"/>
<keyword evidence="3 8" id="KW-0547">Nucleotide-binding</keyword>
<accession>A0AA85IR79</accession>
<evidence type="ECO:0000256" key="4">
    <source>
        <dbReference type="ARBA" id="ARBA00022777"/>
    </source>
</evidence>
<dbReference type="Pfam" id="PF00069">
    <property type="entry name" value="Pkinase"/>
    <property type="match status" value="1"/>
</dbReference>
<comment type="catalytic activity">
    <reaction evidence="7">
        <text>L-seryl-[protein] + ATP = O-phospho-L-seryl-[protein] + ADP + H(+)</text>
        <dbReference type="Rhea" id="RHEA:17989"/>
        <dbReference type="Rhea" id="RHEA-COMP:9863"/>
        <dbReference type="Rhea" id="RHEA-COMP:11604"/>
        <dbReference type="ChEBI" id="CHEBI:15378"/>
        <dbReference type="ChEBI" id="CHEBI:29999"/>
        <dbReference type="ChEBI" id="CHEBI:30616"/>
        <dbReference type="ChEBI" id="CHEBI:83421"/>
        <dbReference type="ChEBI" id="CHEBI:456216"/>
        <dbReference type="EC" id="2.7.11.24"/>
    </reaction>
</comment>
<protein>
    <recommendedName>
        <fullName evidence="10">Mitogen-activated protein kinase</fullName>
        <ecNumber evidence="10">2.7.11.24</ecNumber>
    </recommendedName>
</protein>
<organism evidence="12 13">
    <name type="scientific">Trichobilharzia regenti</name>
    <name type="common">Nasal bird schistosome</name>
    <dbReference type="NCBI Taxonomy" id="157069"/>
    <lineage>
        <taxon>Eukaryota</taxon>
        <taxon>Metazoa</taxon>
        <taxon>Spiralia</taxon>
        <taxon>Lophotrochozoa</taxon>
        <taxon>Platyhelminthes</taxon>
        <taxon>Trematoda</taxon>
        <taxon>Digenea</taxon>
        <taxon>Strigeidida</taxon>
        <taxon>Schistosomatoidea</taxon>
        <taxon>Schistosomatidae</taxon>
        <taxon>Trichobilharzia</taxon>
    </lineage>
</organism>
<dbReference type="SMART" id="SM00220">
    <property type="entry name" value="S_TKc"/>
    <property type="match status" value="1"/>
</dbReference>
<evidence type="ECO:0000256" key="1">
    <source>
        <dbReference type="ARBA" id="ARBA00022527"/>
    </source>
</evidence>
<evidence type="ECO:0000256" key="5">
    <source>
        <dbReference type="ARBA" id="ARBA00022840"/>
    </source>
</evidence>
<keyword evidence="2 10" id="KW-0808">Transferase</keyword>
<reference evidence="12" key="1">
    <citation type="submission" date="2022-06" db="EMBL/GenBank/DDBJ databases">
        <authorList>
            <person name="Berger JAMES D."/>
            <person name="Berger JAMES D."/>
        </authorList>
    </citation>
    <scope>NUCLEOTIDE SEQUENCE [LARGE SCALE GENOMIC DNA]</scope>
</reference>
<dbReference type="PROSITE" id="PS50011">
    <property type="entry name" value="PROTEIN_KINASE_DOM"/>
    <property type="match status" value="1"/>
</dbReference>
<dbReference type="PIRSF" id="PIRSF000654">
    <property type="entry name" value="Integrin-linked_kinase"/>
    <property type="match status" value="1"/>
</dbReference>
<dbReference type="WBParaSite" id="TREG1_114390.1">
    <property type="protein sequence ID" value="TREG1_114390.1"/>
    <property type="gene ID" value="TREG1_114390"/>
</dbReference>
<feature type="domain" description="Protein kinase" evidence="11">
    <location>
        <begin position="13"/>
        <end position="270"/>
    </location>
</feature>
<evidence type="ECO:0000256" key="10">
    <source>
        <dbReference type="RuleBase" id="RU361165"/>
    </source>
</evidence>
<comment type="catalytic activity">
    <reaction evidence="6 10">
        <text>L-threonyl-[protein] + ATP = O-phospho-L-threonyl-[protein] + ADP + H(+)</text>
        <dbReference type="Rhea" id="RHEA:46608"/>
        <dbReference type="Rhea" id="RHEA-COMP:11060"/>
        <dbReference type="Rhea" id="RHEA-COMP:11605"/>
        <dbReference type="ChEBI" id="CHEBI:15378"/>
        <dbReference type="ChEBI" id="CHEBI:30013"/>
        <dbReference type="ChEBI" id="CHEBI:30616"/>
        <dbReference type="ChEBI" id="CHEBI:61977"/>
        <dbReference type="ChEBI" id="CHEBI:456216"/>
        <dbReference type="EC" id="2.7.11.24"/>
    </reaction>
</comment>
<dbReference type="EC" id="2.7.11.24" evidence="10"/>
<dbReference type="InterPro" id="IPR000719">
    <property type="entry name" value="Prot_kinase_dom"/>
</dbReference>
<comment type="similarity">
    <text evidence="10">Belongs to the protein kinase superfamily. Ser/Thr protein kinase family. MAP kinase subfamily.</text>
</comment>
<dbReference type="FunFam" id="1.10.510.10:FF:000624">
    <property type="entry name" value="Mitogen-activated protein kinase"/>
    <property type="match status" value="1"/>
</dbReference>
<evidence type="ECO:0000256" key="9">
    <source>
        <dbReference type="RuleBase" id="RU000304"/>
    </source>
</evidence>
<feature type="binding site" evidence="8">
    <location>
        <position position="42"/>
    </location>
    <ligand>
        <name>ATP</name>
        <dbReference type="ChEBI" id="CHEBI:30616"/>
    </ligand>
</feature>
<keyword evidence="1 9" id="KW-0723">Serine/threonine-protein kinase</keyword>
<dbReference type="PROSITE" id="PS00107">
    <property type="entry name" value="PROTEIN_KINASE_ATP"/>
    <property type="match status" value="1"/>
</dbReference>
<dbReference type="InterPro" id="IPR011009">
    <property type="entry name" value="Kinase-like_dom_sf"/>
</dbReference>
<dbReference type="PROSITE" id="PS00108">
    <property type="entry name" value="PROTEIN_KINASE_ST"/>
    <property type="match status" value="1"/>
</dbReference>
<evidence type="ECO:0000256" key="8">
    <source>
        <dbReference type="PROSITE-ProRule" id="PRU10141"/>
    </source>
</evidence>
<keyword evidence="5 8" id="KW-0067">ATP-binding</keyword>
<name>A0AA85IR79_TRIRE</name>
<comment type="cofactor">
    <cofactor evidence="10">
        <name>Mg(2+)</name>
        <dbReference type="ChEBI" id="CHEBI:18420"/>
    </cofactor>
</comment>
<keyword evidence="10" id="KW-0460">Magnesium</keyword>
<dbReference type="InterPro" id="IPR050117">
    <property type="entry name" value="MAPK"/>
</dbReference>
<evidence type="ECO:0000313" key="12">
    <source>
        <dbReference type="Proteomes" id="UP000050795"/>
    </source>
</evidence>
<dbReference type="FunFam" id="3.30.200.20:FF:001058">
    <property type="entry name" value="Mitogen-activated protein kinase"/>
    <property type="match status" value="1"/>
</dbReference>
<evidence type="ECO:0000313" key="13">
    <source>
        <dbReference type="WBParaSite" id="TREG1_114390.1"/>
    </source>
</evidence>
<dbReference type="GO" id="GO:0004707">
    <property type="term" value="F:MAP kinase activity"/>
    <property type="evidence" value="ECO:0007669"/>
    <property type="project" value="UniProtKB-EC"/>
</dbReference>
<dbReference type="GO" id="GO:0005524">
    <property type="term" value="F:ATP binding"/>
    <property type="evidence" value="ECO:0007669"/>
    <property type="project" value="UniProtKB-UniRule"/>
</dbReference>
<dbReference type="Gene3D" id="1.10.510.10">
    <property type="entry name" value="Transferase(Phosphotransferase) domain 1"/>
    <property type="match status" value="1"/>
</dbReference>
<evidence type="ECO:0000259" key="11">
    <source>
        <dbReference type="PROSITE" id="PS50011"/>
    </source>
</evidence>
<dbReference type="InterPro" id="IPR008271">
    <property type="entry name" value="Ser/Thr_kinase_AS"/>
</dbReference>